<evidence type="ECO:0000256" key="5">
    <source>
        <dbReference type="ARBA" id="ARBA00023002"/>
    </source>
</evidence>
<dbReference type="EMBL" id="SGPJ01000035">
    <property type="protein sequence ID" value="THH00989.1"/>
    <property type="molecule type" value="Genomic_DNA"/>
</dbReference>
<dbReference type="GO" id="GO:0010181">
    <property type="term" value="F:FMN binding"/>
    <property type="evidence" value="ECO:0007669"/>
    <property type="project" value="InterPro"/>
</dbReference>
<dbReference type="Pfam" id="PF00724">
    <property type="entry name" value="Oxidored_FMN"/>
    <property type="match status" value="1"/>
</dbReference>
<dbReference type="PRINTS" id="PR00081">
    <property type="entry name" value="GDHRDH"/>
</dbReference>
<dbReference type="Proteomes" id="UP000309038">
    <property type="component" value="Unassembled WGS sequence"/>
</dbReference>
<keyword evidence="4" id="KW-0521">NADP</keyword>
<evidence type="ECO:0000313" key="7">
    <source>
        <dbReference type="EMBL" id="THH00989.1"/>
    </source>
</evidence>
<comment type="cofactor">
    <cofactor evidence="1">
        <name>FMN</name>
        <dbReference type="ChEBI" id="CHEBI:58210"/>
    </cofactor>
</comment>
<reference evidence="7 8" key="1">
    <citation type="submission" date="2019-02" db="EMBL/GenBank/DDBJ databases">
        <title>Genome sequencing of the rare red list fungi Phlebia centrifuga.</title>
        <authorList>
            <person name="Buettner E."/>
            <person name="Kellner H."/>
        </authorList>
    </citation>
    <scope>NUCLEOTIDE SEQUENCE [LARGE SCALE GENOMIC DNA]</scope>
    <source>
        <strain evidence="7 8">DSM 108282</strain>
    </source>
</reference>
<dbReference type="CDD" id="cd05325">
    <property type="entry name" value="carb_red_sniffer_like_SDR_c"/>
    <property type="match status" value="1"/>
</dbReference>
<dbReference type="SUPFAM" id="SSF51395">
    <property type="entry name" value="FMN-linked oxidoreductases"/>
    <property type="match status" value="1"/>
</dbReference>
<dbReference type="PANTHER" id="PTHR43303">
    <property type="entry name" value="NADPH DEHYDROGENASE C23G7.10C-RELATED"/>
    <property type="match status" value="1"/>
</dbReference>
<dbReference type="PANTHER" id="PTHR43303:SF4">
    <property type="entry name" value="NADPH DEHYDROGENASE C23G7.10C-RELATED"/>
    <property type="match status" value="1"/>
</dbReference>
<dbReference type="Pfam" id="PF00106">
    <property type="entry name" value="adh_short"/>
    <property type="match status" value="1"/>
</dbReference>
<gene>
    <name evidence="7" type="ORF">EW026_g1625</name>
</gene>
<dbReference type="Gene3D" id="3.40.50.720">
    <property type="entry name" value="NAD(P)-binding Rossmann-like Domain"/>
    <property type="match status" value="1"/>
</dbReference>
<dbReference type="InterPro" id="IPR013785">
    <property type="entry name" value="Aldolase_TIM"/>
</dbReference>
<name>A0A4S4KQU9_9APHY</name>
<dbReference type="Gene3D" id="3.20.20.70">
    <property type="entry name" value="Aldolase class I"/>
    <property type="match status" value="1"/>
</dbReference>
<accession>A0A4S4KQU9</accession>
<evidence type="ECO:0000256" key="4">
    <source>
        <dbReference type="ARBA" id="ARBA00022857"/>
    </source>
</evidence>
<keyword evidence="5" id="KW-0560">Oxidoreductase</keyword>
<keyword evidence="8" id="KW-1185">Reference proteome</keyword>
<dbReference type="GO" id="GO:0003959">
    <property type="term" value="F:NADPH dehydrogenase activity"/>
    <property type="evidence" value="ECO:0007669"/>
    <property type="project" value="InterPro"/>
</dbReference>
<organism evidence="7 8">
    <name type="scientific">Hermanssonia centrifuga</name>
    <dbReference type="NCBI Taxonomy" id="98765"/>
    <lineage>
        <taxon>Eukaryota</taxon>
        <taxon>Fungi</taxon>
        <taxon>Dikarya</taxon>
        <taxon>Basidiomycota</taxon>
        <taxon>Agaricomycotina</taxon>
        <taxon>Agaricomycetes</taxon>
        <taxon>Polyporales</taxon>
        <taxon>Meruliaceae</taxon>
        <taxon>Hermanssonia</taxon>
    </lineage>
</organism>
<comment type="caution">
    <text evidence="7">The sequence shown here is derived from an EMBL/GenBank/DDBJ whole genome shotgun (WGS) entry which is preliminary data.</text>
</comment>
<evidence type="ECO:0000256" key="2">
    <source>
        <dbReference type="ARBA" id="ARBA00022630"/>
    </source>
</evidence>
<feature type="domain" description="NADH:flavin oxidoreductase/NADH oxidase N-terminal" evidence="6">
    <location>
        <begin position="40"/>
        <end position="384"/>
    </location>
</feature>
<sequence>MSDSKHLHNIPAQNVPYFTPAQIPASGTAVPPSDGTPIPSLFKPIKIRGLELQNRIVLAPLCQYSGKNGYPTPWHMAHIGGIVSRGPGLSFIEGTAVVPEGRITPEDLGIWSDAHIPAFAELTTFAHSQNQKIAIQLAHAGRKGSTVAPWLSLDQLATKAADGWPDEVVGPSAIAHSDRFVTPKALTKEGIRGIVQAFADAARRSVQAGFDVIEIHGGHGYLLHSFMSPVSNHRTDEYGGSRENRTRIIVEVVDAVRKVVPKEMPVFYRISATEFLETTMPDTESWKVSDTIKLAPILADHGIDLLDVSSAGNHPLQSLGTVRFVEAYQADLSAEIKAAVGDRIIVGAVGGITNGKLAQRILDQNKADVIFVGRQFQKNPGTVWQFAEDLGVHIVGASRGIGLEFARQLSSNSDNVVVGLVRNKSTAEELASIQKSRKNVHVVQADITDYKALKAAAQEVSKLTGGTLDYLINNAAYVQEARAYTLDSYPEGEGDLLEKDLIDGFRTNVVGVIHTTNAFLPLLGATSQKSTAKVITLSSGLGDTDLTASGDNYLHAPYCISKAALNMAVAKYAARFRDDNFVFLALCPGLVDTSTRPPTPEELELFIVMIKKLQQSYPDWDGKPITPETSVKMMLEVINRWEPKDSGAFVSHYGDKQWL</sequence>
<dbReference type="InterPro" id="IPR044152">
    <property type="entry name" value="YqjM-like"/>
</dbReference>
<proteinExistence type="predicted"/>
<evidence type="ECO:0000259" key="6">
    <source>
        <dbReference type="Pfam" id="PF00724"/>
    </source>
</evidence>
<dbReference type="GO" id="GO:0050661">
    <property type="term" value="F:NADP binding"/>
    <property type="evidence" value="ECO:0007669"/>
    <property type="project" value="InterPro"/>
</dbReference>
<evidence type="ECO:0000313" key="8">
    <source>
        <dbReference type="Proteomes" id="UP000309038"/>
    </source>
</evidence>
<keyword evidence="2" id="KW-0285">Flavoprotein</keyword>
<protein>
    <recommendedName>
        <fullName evidence="6">NADH:flavin oxidoreductase/NADH oxidase N-terminal domain-containing protein</fullName>
    </recommendedName>
</protein>
<dbReference type="InterPro" id="IPR002347">
    <property type="entry name" value="SDR_fam"/>
</dbReference>
<dbReference type="SUPFAM" id="SSF51735">
    <property type="entry name" value="NAD(P)-binding Rossmann-fold domains"/>
    <property type="match status" value="1"/>
</dbReference>
<dbReference type="InterPro" id="IPR036291">
    <property type="entry name" value="NAD(P)-bd_dom_sf"/>
</dbReference>
<evidence type="ECO:0000256" key="3">
    <source>
        <dbReference type="ARBA" id="ARBA00022643"/>
    </source>
</evidence>
<dbReference type="InterPro" id="IPR001155">
    <property type="entry name" value="OxRdtase_FMN_N"/>
</dbReference>
<evidence type="ECO:0000256" key="1">
    <source>
        <dbReference type="ARBA" id="ARBA00001917"/>
    </source>
</evidence>
<keyword evidence="3" id="KW-0288">FMN</keyword>
<dbReference type="AlphaFoldDB" id="A0A4S4KQU9"/>
<dbReference type="CDD" id="cd02932">
    <property type="entry name" value="OYE_YqiM_FMN"/>
    <property type="match status" value="1"/>
</dbReference>